<evidence type="ECO:0000259" key="3">
    <source>
        <dbReference type="Pfam" id="PF00561"/>
    </source>
</evidence>
<dbReference type="KEGG" id="tad:TRIADDRAFT_56446"/>
<dbReference type="GeneID" id="6754082"/>
<dbReference type="RefSeq" id="XP_002112869.1">
    <property type="nucleotide sequence ID" value="XM_002112833.1"/>
</dbReference>
<dbReference type="Pfam" id="PF00561">
    <property type="entry name" value="Abhydrolase_1"/>
    <property type="match status" value="1"/>
</dbReference>
<dbReference type="FunCoup" id="B3RY59">
    <property type="interactions" value="60"/>
</dbReference>
<dbReference type="PRINTS" id="PR00111">
    <property type="entry name" value="ABHYDROLASE"/>
</dbReference>
<dbReference type="PANTHER" id="PTHR43798:SF14">
    <property type="entry name" value="SERINE HYDROLASE-LIKE PROTEIN DDB_G0286239"/>
    <property type="match status" value="1"/>
</dbReference>
<dbReference type="eggNOG" id="KOG1454">
    <property type="taxonomic scope" value="Eukaryota"/>
</dbReference>
<gene>
    <name evidence="4" type="ORF">TRIADDRAFT_56446</name>
</gene>
<proteinExistence type="inferred from homology"/>
<comment type="similarity">
    <text evidence="1">Belongs to the AB hydrolase superfamily.</text>
</comment>
<dbReference type="InterPro" id="IPR050266">
    <property type="entry name" value="AB_hydrolase_sf"/>
</dbReference>
<dbReference type="EMBL" id="DS985245">
    <property type="protein sequence ID" value="EDV24979.1"/>
    <property type="molecule type" value="Genomic_DNA"/>
</dbReference>
<accession>B3RY59</accession>
<dbReference type="Gene3D" id="3.40.50.1820">
    <property type="entry name" value="alpha/beta hydrolase"/>
    <property type="match status" value="1"/>
</dbReference>
<dbReference type="OMA" id="DKFFFCR"/>
<organism evidence="4 5">
    <name type="scientific">Trichoplax adhaerens</name>
    <name type="common">Trichoplax reptans</name>
    <dbReference type="NCBI Taxonomy" id="10228"/>
    <lineage>
        <taxon>Eukaryota</taxon>
        <taxon>Metazoa</taxon>
        <taxon>Placozoa</taxon>
        <taxon>Uniplacotomia</taxon>
        <taxon>Trichoplacea</taxon>
        <taxon>Trichoplacidae</taxon>
        <taxon>Trichoplax</taxon>
    </lineage>
</organism>
<protein>
    <recommendedName>
        <fullName evidence="3">AB hydrolase-1 domain-containing protein</fullName>
    </recommendedName>
</protein>
<evidence type="ECO:0000256" key="1">
    <source>
        <dbReference type="ARBA" id="ARBA00008645"/>
    </source>
</evidence>
<dbReference type="InterPro" id="IPR000073">
    <property type="entry name" value="AB_hydrolase_1"/>
</dbReference>
<name>B3RY59_TRIAD</name>
<keyword evidence="2" id="KW-0378">Hydrolase</keyword>
<dbReference type="GO" id="GO:0016787">
    <property type="term" value="F:hydrolase activity"/>
    <property type="evidence" value="ECO:0000318"/>
    <property type="project" value="GO_Central"/>
</dbReference>
<feature type="domain" description="AB hydrolase-1" evidence="3">
    <location>
        <begin position="47"/>
        <end position="173"/>
    </location>
</feature>
<dbReference type="Proteomes" id="UP000009022">
    <property type="component" value="Unassembled WGS sequence"/>
</dbReference>
<dbReference type="PANTHER" id="PTHR43798">
    <property type="entry name" value="MONOACYLGLYCEROL LIPASE"/>
    <property type="match status" value="1"/>
</dbReference>
<reference evidence="4 5" key="1">
    <citation type="journal article" date="2008" name="Nature">
        <title>The Trichoplax genome and the nature of placozoans.</title>
        <authorList>
            <person name="Srivastava M."/>
            <person name="Begovic E."/>
            <person name="Chapman J."/>
            <person name="Putnam N.H."/>
            <person name="Hellsten U."/>
            <person name="Kawashima T."/>
            <person name="Kuo A."/>
            <person name="Mitros T."/>
            <person name="Salamov A."/>
            <person name="Carpenter M.L."/>
            <person name="Signorovitch A.Y."/>
            <person name="Moreno M.A."/>
            <person name="Kamm K."/>
            <person name="Grimwood J."/>
            <person name="Schmutz J."/>
            <person name="Shapiro H."/>
            <person name="Grigoriev I.V."/>
            <person name="Buss L.W."/>
            <person name="Schierwater B."/>
            <person name="Dellaporta S.L."/>
            <person name="Rokhsar D.S."/>
        </authorList>
    </citation>
    <scope>NUCLEOTIDE SEQUENCE [LARGE SCALE GENOMIC DNA]</scope>
    <source>
        <strain evidence="4 5">Grell-BS-1999</strain>
    </source>
</reference>
<dbReference type="CTD" id="6754082"/>
<dbReference type="SUPFAM" id="SSF53474">
    <property type="entry name" value="alpha/beta-Hydrolases"/>
    <property type="match status" value="1"/>
</dbReference>
<dbReference type="OrthoDB" id="190201at2759"/>
<dbReference type="InterPro" id="IPR029058">
    <property type="entry name" value="AB_hydrolase_fold"/>
</dbReference>
<dbReference type="InParanoid" id="B3RY59"/>
<keyword evidence="5" id="KW-1185">Reference proteome</keyword>
<evidence type="ECO:0000313" key="5">
    <source>
        <dbReference type="Proteomes" id="UP000009022"/>
    </source>
</evidence>
<dbReference type="ESTHER" id="triad-b3ry59">
    <property type="family name" value="SERHL"/>
</dbReference>
<dbReference type="PhylomeDB" id="B3RY59"/>
<dbReference type="AlphaFoldDB" id="B3RY59"/>
<evidence type="ECO:0000256" key="2">
    <source>
        <dbReference type="ARBA" id="ARBA00022801"/>
    </source>
</evidence>
<sequence>MAAFNGGTGPQSTEFSIFNQTKKELSVAVPWGTMAAKSWNSECTKIIIGIHGWQDNANSFDKLIPLLPKGIRYIILDLPGHGKSSYFPPGTMYEMQRYIMSLHFFVKGLKLDKFSLMGHSLGGAVCCLYSGTFPNNVYELIILESICAASGEPERLVNLFSEGLDSFVKGEFRTAKPYPSIDAAVERLKLANNSLTDDAAKILIDRGTVKSENGYLFVRDPVLYQSTLRMAREVQLEIVSRIKAKTLIVLAEDGFILKGVDAAVLARLLEAYKKSTSLYKQVTVPGKHHIHLTDPESISQIICDFLNDSVEDSS</sequence>
<dbReference type="HOGENOM" id="CLU_020336_8_2_1"/>
<evidence type="ECO:0000313" key="4">
    <source>
        <dbReference type="EMBL" id="EDV24979.1"/>
    </source>
</evidence>